<dbReference type="InterPro" id="IPR014043">
    <property type="entry name" value="Acyl_transferase_dom"/>
</dbReference>
<dbReference type="NCBIfam" id="TIGR03131">
    <property type="entry name" value="malonate_mdcH"/>
    <property type="match status" value="1"/>
</dbReference>
<dbReference type="PANTHER" id="PTHR42681:SF6">
    <property type="entry name" value="BLL0263 PROTEIN"/>
    <property type="match status" value="1"/>
</dbReference>
<evidence type="ECO:0000313" key="7">
    <source>
        <dbReference type="Proteomes" id="UP000471082"/>
    </source>
</evidence>
<evidence type="ECO:0000313" key="6">
    <source>
        <dbReference type="Proteomes" id="UP000289372"/>
    </source>
</evidence>
<dbReference type="Gene3D" id="3.30.70.250">
    <property type="entry name" value="Malonyl-CoA ACP transacylase, ACP-binding"/>
    <property type="match status" value="1"/>
</dbReference>
<sequence length="306" mass="31390">MSLAVLCPGQGGQHAEMFARVGDAPAAAAVLASAQRVLGAAPRTLAADPGRYANAIAQPLVCAGTLAHWQVLHAQLPTPLMVLGYSVGELAAHAVAGSMSIDTCLQLAATRARLMDAASPQQAGLMAVVGVPLRGLETLCQTHGAALAIINGDDHAVLGGPRTALQALGEAASAQGARVTLLPVSVPAHTPWLSAAAEGFAIELATADLVAPKLRVLAGIDARAVGTHALVIDTLSRQIAQTVRWYDVLVQAAERGARVFLELGPGSALARMAREVLPACEARSVDEFHSTQGVLEWVTAACERAA</sequence>
<dbReference type="Gene3D" id="3.40.366.10">
    <property type="entry name" value="Malonyl-Coenzyme A Acyl Carrier Protein, domain 2"/>
    <property type="match status" value="1"/>
</dbReference>
<reference evidence="2 5" key="1">
    <citation type="submission" date="2015-02" db="EMBL/GenBank/DDBJ databases">
        <title>Whole genome sequencing of multiple isolates of three species of pepper and tomato-infecting xanthomonads reveals genetic diversity in field strains and pinpoints effectors responsible for host specificity.</title>
        <authorList>
            <person name="Schwartz A."/>
            <person name="Dahlbeck D."/>
            <person name="Staskawicz B."/>
            <person name="Bart R."/>
            <person name="Potnis N."/>
            <person name="Minsavage G."/>
            <person name="Timilsina S."/>
            <person name="Goss E."/>
            <person name="Jones J."/>
            <person name="Vallad G."/>
            <person name="Barak J."/>
            <person name="Miller S."/>
            <person name="Ritchie D."/>
            <person name="Martins J.Jr."/>
            <person name="Patane J.S."/>
            <person name="Setubal J.C."/>
        </authorList>
    </citation>
    <scope>NUCLEOTIDE SEQUENCE [LARGE SCALE GENOMIC DNA]</scope>
    <source>
        <strain evidence="2 5">Xp3-15</strain>
    </source>
</reference>
<dbReference type="GO" id="GO:0004314">
    <property type="term" value="F:[acyl-carrier-protein] S-malonyltransferase activity"/>
    <property type="evidence" value="ECO:0007669"/>
    <property type="project" value="TreeGrafter"/>
</dbReference>
<evidence type="ECO:0000313" key="5">
    <source>
        <dbReference type="Proteomes" id="UP000035369"/>
    </source>
</evidence>
<organism evidence="3 7">
    <name type="scientific">Xanthomonas perforans</name>
    <dbReference type="NCBI Taxonomy" id="442694"/>
    <lineage>
        <taxon>Bacteria</taxon>
        <taxon>Pseudomonadati</taxon>
        <taxon>Pseudomonadota</taxon>
        <taxon>Gammaproteobacteria</taxon>
        <taxon>Lysobacterales</taxon>
        <taxon>Lysobacteraceae</taxon>
        <taxon>Xanthomonas</taxon>
    </lineage>
</organism>
<reference evidence="3 7" key="3">
    <citation type="submission" date="2019-11" db="EMBL/GenBank/DDBJ databases">
        <title>Genome-resolved metagenomics to study the prevalence of co-infection and intraspecific heterogeneity among plant pathogen metapopulations.</title>
        <authorList>
            <person name="Newberry E."/>
            <person name="Bhandari R."/>
            <person name="Kemble J."/>
            <person name="Sikora E."/>
            <person name="Potnis N."/>
        </authorList>
    </citation>
    <scope>NUCLEOTIDE SEQUENCE [LARGE SCALE GENOMIC DNA]</scope>
    <source>
        <strain evidence="3">Xp_Tom_Tuscaloosa_18b</strain>
    </source>
</reference>
<dbReference type="SUPFAM" id="SSF52151">
    <property type="entry name" value="FabD/lysophospholipase-like"/>
    <property type="match status" value="1"/>
</dbReference>
<dbReference type="EMBL" id="PUUL01000069">
    <property type="protein sequence ID" value="RXD53281.1"/>
    <property type="molecule type" value="Genomic_DNA"/>
</dbReference>
<feature type="domain" description="Malonyl-CoA:ACP transacylase (MAT)" evidence="1">
    <location>
        <begin position="6"/>
        <end position="306"/>
    </location>
</feature>
<reference evidence="4 6" key="2">
    <citation type="submission" date="2018-02" db="EMBL/GenBank/DDBJ databases">
        <title>Characterization of Xanthomonas diversity in transplant houses and field plants.</title>
        <authorList>
            <person name="Abrahamian P."/>
            <person name="Timilsina S."/>
            <person name="Minsavage G.V."/>
            <person name="Goss E.M."/>
            <person name="Jones J.B."/>
            <person name="Vallad G.E."/>
        </authorList>
    </citation>
    <scope>NUCLEOTIDE SEQUENCE [LARGE SCALE GENOMIC DNA]</scope>
    <source>
        <strain evidence="4 6">GEV2132</strain>
    </source>
</reference>
<dbReference type="GO" id="GO:0005829">
    <property type="term" value="C:cytosol"/>
    <property type="evidence" value="ECO:0007669"/>
    <property type="project" value="TreeGrafter"/>
</dbReference>
<dbReference type="InterPro" id="IPR016036">
    <property type="entry name" value="Malonyl_transacylase_ACP-bd"/>
</dbReference>
<dbReference type="Proteomes" id="UP000471082">
    <property type="component" value="Unassembled WGS sequence"/>
</dbReference>
<dbReference type="InterPro" id="IPR016035">
    <property type="entry name" value="Acyl_Trfase/lysoPLipase"/>
</dbReference>
<dbReference type="GeneID" id="61777459"/>
<comment type="caution">
    <text evidence="3">The sequence shown here is derived from an EMBL/GenBank/DDBJ whole genome shotgun (WGS) entry which is preliminary data.</text>
</comment>
<dbReference type="InterPro" id="IPR001227">
    <property type="entry name" value="Ac_transferase_dom_sf"/>
</dbReference>
<dbReference type="EMBL" id="JAAGYU010000023">
    <property type="protein sequence ID" value="NEL76066.1"/>
    <property type="molecule type" value="Genomic_DNA"/>
</dbReference>
<dbReference type="EMBL" id="JZUY01000045">
    <property type="protein sequence ID" value="KLC03726.1"/>
    <property type="molecule type" value="Genomic_DNA"/>
</dbReference>
<evidence type="ECO:0000313" key="4">
    <source>
        <dbReference type="EMBL" id="RXD53281.1"/>
    </source>
</evidence>
<dbReference type="KEGG" id="xpe:BJD13_14035"/>
<evidence type="ECO:0000313" key="3">
    <source>
        <dbReference type="EMBL" id="NEL76066.1"/>
    </source>
</evidence>
<dbReference type="RefSeq" id="WP_008576605.1">
    <property type="nucleotide sequence ID" value="NZ_CP018475.1"/>
</dbReference>
<dbReference type="SUPFAM" id="SSF55048">
    <property type="entry name" value="Probable ACP-binding domain of malonyl-CoA ACP transacylase"/>
    <property type="match status" value="1"/>
</dbReference>
<protein>
    <submittedName>
        <fullName evidence="2">ACP S-malonyltransferase</fullName>
    </submittedName>
    <submittedName>
        <fullName evidence="3">Malonate decarboxylase subunit epsilon</fullName>
    </submittedName>
</protein>
<dbReference type="InterPro" id="IPR017554">
    <property type="entry name" value="Malonate_deCOase_MdcHsu"/>
</dbReference>
<dbReference type="Pfam" id="PF00698">
    <property type="entry name" value="Acyl_transf_1"/>
    <property type="match status" value="1"/>
</dbReference>
<proteinExistence type="predicted"/>
<keyword evidence="5" id="KW-1185">Reference proteome</keyword>
<name>A0A0G9EY23_XANPE</name>
<accession>A0A0G9EY23</accession>
<dbReference type="Proteomes" id="UP000289372">
    <property type="component" value="Unassembled WGS sequence"/>
</dbReference>
<evidence type="ECO:0000313" key="2">
    <source>
        <dbReference type="EMBL" id="KLC03726.1"/>
    </source>
</evidence>
<gene>
    <name evidence="3" type="primary">mdcH</name>
    <name evidence="4" type="ORF">DB769_12770</name>
    <name evidence="3" type="ORF">G3W61_07335</name>
    <name evidence="2" type="ORF">XP315_15830</name>
</gene>
<dbReference type="SMART" id="SM00827">
    <property type="entry name" value="PKS_AT"/>
    <property type="match status" value="1"/>
</dbReference>
<dbReference type="Proteomes" id="UP000035369">
    <property type="component" value="Unassembled WGS sequence"/>
</dbReference>
<dbReference type="PANTHER" id="PTHR42681">
    <property type="entry name" value="MALONYL-COA-ACYL CARRIER PROTEIN TRANSACYLASE, MITOCHONDRIAL"/>
    <property type="match status" value="1"/>
</dbReference>
<dbReference type="GO" id="GO:0006633">
    <property type="term" value="P:fatty acid biosynthetic process"/>
    <property type="evidence" value="ECO:0007669"/>
    <property type="project" value="TreeGrafter"/>
</dbReference>
<evidence type="ECO:0000259" key="1">
    <source>
        <dbReference type="SMART" id="SM00827"/>
    </source>
</evidence>
<dbReference type="InterPro" id="IPR050858">
    <property type="entry name" value="Mal-CoA-ACP_Trans/PKS_FabD"/>
</dbReference>
<dbReference type="AlphaFoldDB" id="A0A0G9EY23"/>